<dbReference type="InterPro" id="IPR013149">
    <property type="entry name" value="ADH-like_C"/>
</dbReference>
<evidence type="ECO:0000259" key="1">
    <source>
        <dbReference type="SMART" id="SM00829"/>
    </source>
</evidence>
<feature type="domain" description="Enoyl reductase (ER)" evidence="1">
    <location>
        <begin position="13"/>
        <end position="342"/>
    </location>
</feature>
<protein>
    <submittedName>
        <fullName evidence="2">NADPH:quinone reductase</fullName>
    </submittedName>
</protein>
<dbReference type="SUPFAM" id="SSF51735">
    <property type="entry name" value="NAD(P)-binding Rossmann-fold domains"/>
    <property type="match status" value="1"/>
</dbReference>
<accession>A0A4V1AEW3</accession>
<sequence>MSSNSVAHLTAPGAPLIIKEASIPEPAADEIIVENKAVAINPIDFIIAKSGFLVQKFPVILGLDSAGVVVATGTEAAKTFTKGDRVLALTESIFSPKQDKGGFQKYSAVRMLTTSKIPDDVSFVEGSTFPLGIFTAAIGLFIQDNLALDFPQVPKKDENGKTVLIWGGASSVGANAIQLAVAAGYRVVATASEKNFELVRKLGATEVLDYRKDSIVDDTTKVLANTDFVGTFLAAANGDSFSQAADITQAVNEKAQLVSAPLYPKDFKPKVKASWTNLSIANYPEETRKLASHIFGEFLPRALEEKAFSIVPAPRVLGKGLEKLQEGLQIMAAGVSAEKLVVEL</sequence>
<dbReference type="PANTHER" id="PTHR45348">
    <property type="entry name" value="HYPOTHETICAL OXIDOREDUCTASE (EUROFUNG)"/>
    <property type="match status" value="1"/>
</dbReference>
<dbReference type="InterPro" id="IPR036291">
    <property type="entry name" value="NAD(P)-bd_dom_sf"/>
</dbReference>
<dbReference type="InterPro" id="IPR047122">
    <property type="entry name" value="Trans-enoyl_RdTase-like"/>
</dbReference>
<proteinExistence type="predicted"/>
<reference evidence="3" key="1">
    <citation type="submission" date="2019-03" db="EMBL/GenBank/DDBJ databases">
        <title>Snf2 controls pulcherriminic acid biosynthesis and connects pigmentation and antifungal activity of the yeast Metschnikowia pulcherrima.</title>
        <authorList>
            <person name="Gore-Lloyd D."/>
            <person name="Sumann I."/>
            <person name="Brachmann A.O."/>
            <person name="Schneeberger K."/>
            <person name="Ortiz-Merino R.A."/>
            <person name="Moreno-Beltran M."/>
            <person name="Schlaefli M."/>
            <person name="Kirner P."/>
            <person name="Santos Kron A."/>
            <person name="Wolfe K.H."/>
            <person name="Piel J."/>
            <person name="Ahrens C.H."/>
            <person name="Henk D."/>
            <person name="Freimoser F.M."/>
        </authorList>
    </citation>
    <scope>NUCLEOTIDE SEQUENCE [LARGE SCALE GENOMIC DNA]</scope>
    <source>
        <strain evidence="3">APC 1.2</strain>
    </source>
</reference>
<dbReference type="Gene3D" id="3.40.50.720">
    <property type="entry name" value="NAD(P)-binding Rossmann-like Domain"/>
    <property type="match status" value="1"/>
</dbReference>
<keyword evidence="3" id="KW-1185">Reference proteome</keyword>
<dbReference type="STRING" id="2163413.A0A4V1AEW3"/>
<dbReference type="Gene3D" id="3.90.180.10">
    <property type="entry name" value="Medium-chain alcohol dehydrogenases, catalytic domain"/>
    <property type="match status" value="1"/>
</dbReference>
<dbReference type="InterPro" id="IPR013154">
    <property type="entry name" value="ADH-like_N"/>
</dbReference>
<dbReference type="SMART" id="SM00829">
    <property type="entry name" value="PKS_ER"/>
    <property type="match status" value="1"/>
</dbReference>
<evidence type="ECO:0000313" key="2">
    <source>
        <dbReference type="EMBL" id="QBM90613.1"/>
    </source>
</evidence>
<dbReference type="InterPro" id="IPR020843">
    <property type="entry name" value="ER"/>
</dbReference>
<dbReference type="PANTHER" id="PTHR45348:SF2">
    <property type="entry name" value="ZINC-TYPE ALCOHOL DEHYDROGENASE-LIKE PROTEIN C2E1P3.01"/>
    <property type="match status" value="1"/>
</dbReference>
<dbReference type="Pfam" id="PF00107">
    <property type="entry name" value="ADH_zinc_N"/>
    <property type="match status" value="1"/>
</dbReference>
<gene>
    <name evidence="2" type="primary">MPUL0F01970</name>
    <name evidence="2" type="ORF">METSCH_F01970</name>
</gene>
<dbReference type="EMBL" id="CP034461">
    <property type="protein sequence ID" value="QBM90613.1"/>
    <property type="molecule type" value="Genomic_DNA"/>
</dbReference>
<dbReference type="AlphaFoldDB" id="A0A4V1AEW3"/>
<dbReference type="CDD" id="cd08249">
    <property type="entry name" value="enoyl_reductase_like"/>
    <property type="match status" value="1"/>
</dbReference>
<dbReference type="Pfam" id="PF08240">
    <property type="entry name" value="ADH_N"/>
    <property type="match status" value="1"/>
</dbReference>
<dbReference type="GO" id="GO:0016651">
    <property type="term" value="F:oxidoreductase activity, acting on NAD(P)H"/>
    <property type="evidence" value="ECO:0007669"/>
    <property type="project" value="InterPro"/>
</dbReference>
<evidence type="ECO:0000313" key="3">
    <source>
        <dbReference type="Proteomes" id="UP000292447"/>
    </source>
</evidence>
<dbReference type="SUPFAM" id="SSF50129">
    <property type="entry name" value="GroES-like"/>
    <property type="match status" value="1"/>
</dbReference>
<dbReference type="Proteomes" id="UP000292447">
    <property type="component" value="Chromosome VI"/>
</dbReference>
<organism evidence="2 3">
    <name type="scientific">Metschnikowia aff. pulcherrima</name>
    <dbReference type="NCBI Taxonomy" id="2163413"/>
    <lineage>
        <taxon>Eukaryota</taxon>
        <taxon>Fungi</taxon>
        <taxon>Dikarya</taxon>
        <taxon>Ascomycota</taxon>
        <taxon>Saccharomycotina</taxon>
        <taxon>Pichiomycetes</taxon>
        <taxon>Metschnikowiaceae</taxon>
        <taxon>Metschnikowia</taxon>
    </lineage>
</organism>
<dbReference type="InterPro" id="IPR011032">
    <property type="entry name" value="GroES-like_sf"/>
</dbReference>
<name>A0A4V1AEW3_9ASCO</name>